<dbReference type="Pfam" id="PF00685">
    <property type="entry name" value="Sulfotransfer_1"/>
    <property type="match status" value="1"/>
</dbReference>
<dbReference type="InterPro" id="IPR027417">
    <property type="entry name" value="P-loop_NTPase"/>
</dbReference>
<dbReference type="Proteomes" id="UP001163156">
    <property type="component" value="Chromosome"/>
</dbReference>
<reference evidence="4" key="1">
    <citation type="submission" date="2022-10" db="EMBL/GenBank/DDBJ databases">
        <title>Algoriphagus sp. a novel bacteria isolate from halophytes salicornia europaea.</title>
        <authorList>
            <person name="Peng Y."/>
            <person name="Jiang L."/>
            <person name="Lee J."/>
        </authorList>
    </citation>
    <scope>NUCLEOTIDE SEQUENCE</scope>
    <source>
        <strain evidence="4">TR-M5</strain>
    </source>
</reference>
<feature type="domain" description="Sulfotransferase" evidence="3">
    <location>
        <begin position="5"/>
        <end position="222"/>
    </location>
</feature>
<evidence type="ECO:0000256" key="2">
    <source>
        <dbReference type="ARBA" id="ARBA00023180"/>
    </source>
</evidence>
<keyword evidence="2" id="KW-0325">Glycoprotein</keyword>
<name>A0ABY6ML06_9BACT</name>
<dbReference type="InterPro" id="IPR000863">
    <property type="entry name" value="Sulfotransferase_dom"/>
</dbReference>
<dbReference type="PANTHER" id="PTHR10605">
    <property type="entry name" value="HEPARAN SULFATE SULFOTRANSFERASE"/>
    <property type="match status" value="1"/>
</dbReference>
<sequence length="290" mass="33899">MKIRPNFFIVGTPKAGTTSLYHYLEEHPDIYMSPIKETNFFSYKDIKSQGLFYGEEHVRCIEDYKNQFTGVRGEKAIGEASVSYLYYQGVAEKIKKFNPDAKIIIVLREPVSRGYSHYLMDKKLGLVNLSYSDIVNRSIVHNNMDLYYQQYVGLGFYYEQIKRYLNVFGEDKVKIFLFEDLTSDLPNVMKGIYKFLGVSQEFKAKTEVSHNSYVQPKNKFIGRLYGNRILRKFLKQIVGEKTEYIKSLILKKGKKPDLSEDLKLNLKLLYSENLTKTSKLINKDLSKWLE</sequence>
<dbReference type="PANTHER" id="PTHR10605:SF56">
    <property type="entry name" value="BIFUNCTIONAL HEPARAN SULFATE N-DEACETYLASE_N-SULFOTRANSFERASE"/>
    <property type="match status" value="1"/>
</dbReference>
<accession>A0ABY6ML06</accession>
<dbReference type="RefSeq" id="WP_264810549.1">
    <property type="nucleotide sequence ID" value="NZ_CP110226.1"/>
</dbReference>
<dbReference type="SUPFAM" id="SSF52540">
    <property type="entry name" value="P-loop containing nucleoside triphosphate hydrolases"/>
    <property type="match status" value="1"/>
</dbReference>
<dbReference type="EMBL" id="CP110226">
    <property type="protein sequence ID" value="UZD23863.1"/>
    <property type="molecule type" value="Genomic_DNA"/>
</dbReference>
<protein>
    <submittedName>
        <fullName evidence="4">Sulfotransferase</fullName>
    </submittedName>
</protein>
<proteinExistence type="predicted"/>
<dbReference type="InterPro" id="IPR037359">
    <property type="entry name" value="NST/OST"/>
</dbReference>
<evidence type="ECO:0000259" key="3">
    <source>
        <dbReference type="Pfam" id="PF00685"/>
    </source>
</evidence>
<gene>
    <name evidence="4" type="ORF">OM944_05065</name>
</gene>
<keyword evidence="1" id="KW-0808">Transferase</keyword>
<organism evidence="4 5">
    <name type="scientific">Algoriphagus halophytocola</name>
    <dbReference type="NCBI Taxonomy" id="2991499"/>
    <lineage>
        <taxon>Bacteria</taxon>
        <taxon>Pseudomonadati</taxon>
        <taxon>Bacteroidota</taxon>
        <taxon>Cytophagia</taxon>
        <taxon>Cytophagales</taxon>
        <taxon>Cyclobacteriaceae</taxon>
        <taxon>Algoriphagus</taxon>
    </lineage>
</organism>
<evidence type="ECO:0000256" key="1">
    <source>
        <dbReference type="ARBA" id="ARBA00022679"/>
    </source>
</evidence>
<keyword evidence="5" id="KW-1185">Reference proteome</keyword>
<evidence type="ECO:0000313" key="5">
    <source>
        <dbReference type="Proteomes" id="UP001163156"/>
    </source>
</evidence>
<evidence type="ECO:0000313" key="4">
    <source>
        <dbReference type="EMBL" id="UZD23863.1"/>
    </source>
</evidence>
<dbReference type="Gene3D" id="3.40.50.300">
    <property type="entry name" value="P-loop containing nucleotide triphosphate hydrolases"/>
    <property type="match status" value="1"/>
</dbReference>